<sequence length="265" mass="28744">MRLKITHRTEYHYDQPIRYGLQRLRLTPVSGPLQTVMDWKLTVEGAQEEVRFLDQFGNQTILVSIGGAPQTVSVLAEGEVDTADKAGVFGQHRGFAPLWLYQQDTPLTVRGEGVAALVESLSDGGADLDRLHQLKEAVGKRVAYSSGQTNVATTAEQAIAAGAGVCQDHAHVFCAAARALGFPARYVSGYLLMDGVVEQVASHAWAEAHVPRLGWVAFDAANGISADERYVTVATGRDYRDAMPISGILLGQAEERLEVRITVEQ</sequence>
<organism evidence="2 3">
    <name type="scientific">Oryzicola mucosus</name>
    <dbReference type="NCBI Taxonomy" id="2767425"/>
    <lineage>
        <taxon>Bacteria</taxon>
        <taxon>Pseudomonadati</taxon>
        <taxon>Pseudomonadota</taxon>
        <taxon>Alphaproteobacteria</taxon>
        <taxon>Hyphomicrobiales</taxon>
        <taxon>Phyllobacteriaceae</taxon>
        <taxon>Oryzicola</taxon>
    </lineage>
</organism>
<reference evidence="2" key="1">
    <citation type="submission" date="2020-09" db="EMBL/GenBank/DDBJ databases">
        <title>Genome seq and assembly of Tianweitania sp.</title>
        <authorList>
            <person name="Chhetri G."/>
        </authorList>
    </citation>
    <scope>NUCLEOTIDE SEQUENCE</scope>
    <source>
        <strain evidence="2">Rool2</strain>
    </source>
</reference>
<protein>
    <submittedName>
        <fullName evidence="2">Transglutaminase family protein</fullName>
    </submittedName>
</protein>
<dbReference type="SMART" id="SM00460">
    <property type="entry name" value="TGc"/>
    <property type="match status" value="1"/>
</dbReference>
<evidence type="ECO:0000259" key="1">
    <source>
        <dbReference type="SMART" id="SM00460"/>
    </source>
</evidence>
<evidence type="ECO:0000313" key="3">
    <source>
        <dbReference type="Proteomes" id="UP000643405"/>
    </source>
</evidence>
<dbReference type="InterPro" id="IPR013589">
    <property type="entry name" value="Bac_transglu_N"/>
</dbReference>
<dbReference type="RefSeq" id="WP_188165862.1">
    <property type="nucleotide sequence ID" value="NZ_JACVVX010000005.1"/>
</dbReference>
<gene>
    <name evidence="2" type="ORF">ICI42_17445</name>
</gene>
<dbReference type="EMBL" id="JACVVX010000005">
    <property type="protein sequence ID" value="MBD0416441.1"/>
    <property type="molecule type" value="Genomic_DNA"/>
</dbReference>
<proteinExistence type="predicted"/>
<comment type="caution">
    <text evidence="2">The sequence shown here is derived from an EMBL/GenBank/DDBJ whole genome shotgun (WGS) entry which is preliminary data.</text>
</comment>
<feature type="domain" description="Transglutaminase-like" evidence="1">
    <location>
        <begin position="158"/>
        <end position="222"/>
    </location>
</feature>
<dbReference type="PANTHER" id="PTHR33490">
    <property type="entry name" value="BLR5614 PROTEIN-RELATED"/>
    <property type="match status" value="1"/>
</dbReference>
<dbReference type="InterPro" id="IPR038765">
    <property type="entry name" value="Papain-like_cys_pep_sf"/>
</dbReference>
<dbReference type="InterPro" id="IPR002931">
    <property type="entry name" value="Transglutaminase-like"/>
</dbReference>
<dbReference type="Pfam" id="PF01841">
    <property type="entry name" value="Transglut_core"/>
    <property type="match status" value="1"/>
</dbReference>
<dbReference type="SUPFAM" id="SSF54001">
    <property type="entry name" value="Cysteine proteinases"/>
    <property type="match status" value="1"/>
</dbReference>
<dbReference type="Gene3D" id="3.10.620.30">
    <property type="match status" value="1"/>
</dbReference>
<dbReference type="AlphaFoldDB" id="A0A8J6U112"/>
<dbReference type="PANTHER" id="PTHR33490:SF6">
    <property type="entry name" value="SLL1049 PROTEIN"/>
    <property type="match status" value="1"/>
</dbReference>
<dbReference type="Pfam" id="PF08379">
    <property type="entry name" value="Bact_transglu_N"/>
    <property type="match status" value="1"/>
</dbReference>
<evidence type="ECO:0000313" key="2">
    <source>
        <dbReference type="EMBL" id="MBD0416441.1"/>
    </source>
</evidence>
<accession>A0A8J6U112</accession>
<keyword evidence="3" id="KW-1185">Reference proteome</keyword>
<name>A0A8J6U112_9HYPH</name>
<dbReference type="Proteomes" id="UP000643405">
    <property type="component" value="Unassembled WGS sequence"/>
</dbReference>